<comment type="subcellular location">
    <subcellularLocation>
        <location evidence="2">Endoplasmic reticulum membrane</location>
        <topology evidence="2">Multi-pass membrane protein</topology>
    </subcellularLocation>
    <subcellularLocation>
        <location evidence="3">Golgi apparatus membrane</location>
        <topology evidence="3">Multi-pass membrane protein</topology>
    </subcellularLocation>
    <subcellularLocation>
        <location evidence="1 22">Nucleus</location>
    </subcellularLocation>
</comment>
<accession>A0A023B514</accession>
<dbReference type="PROSITE" id="PS50158">
    <property type="entry name" value="ZF_CCHC"/>
    <property type="match status" value="2"/>
</dbReference>
<feature type="compositionally biased region" description="Polar residues" evidence="23">
    <location>
        <begin position="565"/>
        <end position="587"/>
    </location>
</feature>
<evidence type="ECO:0000256" key="19">
    <source>
        <dbReference type="ARBA" id="ARBA00023242"/>
    </source>
</evidence>
<keyword evidence="7 22" id="KW-0507">mRNA processing</keyword>
<dbReference type="GO" id="GO:0005789">
    <property type="term" value="C:endoplasmic reticulum membrane"/>
    <property type="evidence" value="ECO:0007669"/>
    <property type="project" value="UniProtKB-SubCell"/>
</dbReference>
<dbReference type="Gene3D" id="3.30.1370.10">
    <property type="entry name" value="K Homology domain, type 1"/>
    <property type="match status" value="1"/>
</dbReference>
<keyword evidence="16" id="KW-0333">Golgi apparatus</keyword>
<evidence type="ECO:0000256" key="20">
    <source>
        <dbReference type="PROSITE-ProRule" id="PRU00047"/>
    </source>
</evidence>
<evidence type="ECO:0000256" key="2">
    <source>
        <dbReference type="ARBA" id="ARBA00004477"/>
    </source>
</evidence>
<evidence type="ECO:0000256" key="11">
    <source>
        <dbReference type="ARBA" id="ARBA00022824"/>
    </source>
</evidence>
<keyword evidence="13 21" id="KW-0694">RNA-binding</keyword>
<evidence type="ECO:0000313" key="26">
    <source>
        <dbReference type="Proteomes" id="UP000019763"/>
    </source>
</evidence>
<dbReference type="GO" id="GO:0008270">
    <property type="term" value="F:zinc ion binding"/>
    <property type="evidence" value="ECO:0007669"/>
    <property type="project" value="UniProtKB-UniRule"/>
</dbReference>
<evidence type="ECO:0000256" key="16">
    <source>
        <dbReference type="ARBA" id="ARBA00023034"/>
    </source>
</evidence>
<keyword evidence="18 22" id="KW-0508">mRNA splicing</keyword>
<dbReference type="InterPro" id="IPR036612">
    <property type="entry name" value="KH_dom_type_1_sf"/>
</dbReference>
<dbReference type="InterPro" id="IPR004087">
    <property type="entry name" value="KH_dom"/>
</dbReference>
<evidence type="ECO:0000256" key="7">
    <source>
        <dbReference type="ARBA" id="ARBA00022664"/>
    </source>
</evidence>
<dbReference type="PANTHER" id="PTHR11208:SF45">
    <property type="entry name" value="SPLICING FACTOR 1"/>
    <property type="match status" value="1"/>
</dbReference>
<keyword evidence="19 22" id="KW-0539">Nucleus</keyword>
<evidence type="ECO:0000259" key="24">
    <source>
        <dbReference type="PROSITE" id="PS50158"/>
    </source>
</evidence>
<dbReference type="VEuPathDB" id="CryptoDB:GNI_095830"/>
<dbReference type="SUPFAM" id="SSF57756">
    <property type="entry name" value="Retrovirus zinc finger-like domains"/>
    <property type="match status" value="1"/>
</dbReference>
<organism evidence="25 26">
    <name type="scientific">Gregarina niphandrodes</name>
    <name type="common">Septate eugregarine</name>
    <dbReference type="NCBI Taxonomy" id="110365"/>
    <lineage>
        <taxon>Eukaryota</taxon>
        <taxon>Sar</taxon>
        <taxon>Alveolata</taxon>
        <taxon>Apicomplexa</taxon>
        <taxon>Conoidasida</taxon>
        <taxon>Gregarinasina</taxon>
        <taxon>Eugregarinorida</taxon>
        <taxon>Gregarinidae</taxon>
        <taxon>Gregarina</taxon>
    </lineage>
</organism>
<evidence type="ECO:0000256" key="21">
    <source>
        <dbReference type="PROSITE-ProRule" id="PRU00117"/>
    </source>
</evidence>
<sequence>MTGSQLVVFSGERGSLVSLERTGGGRHYARKSRWEKRNQNNEGLWGTSRPFLPPPYVDLPSALSLNESSQFLKEQRLTELNDRLLFGELELGDPDIRPPSPPPVYDAEGNRTNKREAVVQSQMVAEQQRLMEAMLATVPNFEAPPEFKSIKKVRRILIPQEEYPDYNFMGLIIGPRGCNHKRLENESGAQISIRGQGTQKDGKKCDHQTPEEAALPQHVHIAADTEEKVEKAVALIEPLLDPSHPVHEEYKKKGLQQLAQVTGANSVATGPGPGQLALSRQDAQCSVCGQLGHFSYECPEVRFETYDMANVQCLLCGDRGHVTSDCYIAKERGLTPQDIAVLRQRLNPPGGAPVGAPPGPPLGGPLGGPSGDAFHTDFNASYYQAQSNYHQQNPYHPQVPAGAAAYFSNIQKTYIPPPAPHLPPTVHLPVSHGVPAPGVPLPNAQLSGVQLPGVCSHLVSPICWAKVALYQQKNMHWCNEGVAMAAAATMVREDLGDVVEGRLNSAVLKCRQLLGPYFCVSQSYVARKCLLLLLPFVPLHKGAMKRNDSFPDLIARQWEAPTGARSGSNTRAMAGSNTRANAGSNNTGTLGGDFMEKNFLDSETQDLDRAIGEPDLYIPATAFITYILLYAALHAKFSPNELSHRFSMALLFIGLESLVCWGAKTVLWIPNNSLLESLSMVSYKYLQYRRQP</sequence>
<evidence type="ECO:0000256" key="6">
    <source>
        <dbReference type="ARBA" id="ARBA00022448"/>
    </source>
</evidence>
<keyword evidence="26" id="KW-1185">Reference proteome</keyword>
<dbReference type="Pfam" id="PF22675">
    <property type="entry name" value="KH-I_KHDC4-BBP"/>
    <property type="match status" value="1"/>
</dbReference>
<dbReference type="OrthoDB" id="6777263at2759"/>
<keyword evidence="9 22" id="KW-0479">Metal-binding</keyword>
<evidence type="ECO:0000256" key="10">
    <source>
        <dbReference type="ARBA" id="ARBA00022771"/>
    </source>
</evidence>
<keyword evidence="17" id="KW-0472">Membrane</keyword>
<dbReference type="GO" id="GO:0005681">
    <property type="term" value="C:spliceosomal complex"/>
    <property type="evidence" value="ECO:0007669"/>
    <property type="project" value="UniProtKB-KW"/>
</dbReference>
<feature type="region of interest" description="Disordered" evidence="23">
    <location>
        <begin position="346"/>
        <end position="370"/>
    </location>
</feature>
<evidence type="ECO:0000256" key="17">
    <source>
        <dbReference type="ARBA" id="ARBA00023136"/>
    </source>
</evidence>
<evidence type="ECO:0000256" key="1">
    <source>
        <dbReference type="ARBA" id="ARBA00004123"/>
    </source>
</evidence>
<feature type="region of interest" description="Disordered" evidence="23">
    <location>
        <begin position="562"/>
        <end position="587"/>
    </location>
</feature>
<evidence type="ECO:0000256" key="4">
    <source>
        <dbReference type="ARBA" id="ARBA00009727"/>
    </source>
</evidence>
<dbReference type="GO" id="GO:0003729">
    <property type="term" value="F:mRNA binding"/>
    <property type="evidence" value="ECO:0007669"/>
    <property type="project" value="TreeGrafter"/>
</dbReference>
<evidence type="ECO:0000256" key="15">
    <source>
        <dbReference type="ARBA" id="ARBA00022989"/>
    </source>
</evidence>
<dbReference type="PANTHER" id="PTHR11208">
    <property type="entry name" value="RNA-BINDING PROTEIN RELATED"/>
    <property type="match status" value="1"/>
</dbReference>
<dbReference type="AlphaFoldDB" id="A0A023B514"/>
<dbReference type="Gene3D" id="4.10.60.10">
    <property type="entry name" value="Zinc finger, CCHC-type"/>
    <property type="match status" value="1"/>
</dbReference>
<evidence type="ECO:0000256" key="18">
    <source>
        <dbReference type="ARBA" id="ARBA00023187"/>
    </source>
</evidence>
<comment type="similarity">
    <text evidence="4">Belongs to the YIF1 family.</text>
</comment>
<protein>
    <recommendedName>
        <fullName evidence="22">Branchpoint-bridging protein</fullName>
    </recommendedName>
</protein>
<dbReference type="eggNOG" id="KOG0119">
    <property type="taxonomic scope" value="Eukaryota"/>
</dbReference>
<dbReference type="InterPro" id="IPR047086">
    <property type="entry name" value="SF1-HH_sf"/>
</dbReference>
<dbReference type="SUPFAM" id="SSF54791">
    <property type="entry name" value="Eukaryotic type KH-domain (KH-domain type I)"/>
    <property type="match status" value="1"/>
</dbReference>
<keyword evidence="6" id="KW-0813">Transport</keyword>
<comment type="function">
    <text evidence="22">Necessary for the splicing of pre-mRNA. Has a role in the recognition of the branch site (5'-UACUAAC-3'), the pyrimidine tract and the 3'-splice site at the 3'-end of introns.</text>
</comment>
<proteinExistence type="inferred from homology"/>
<dbReference type="GO" id="GO:0045131">
    <property type="term" value="F:pre-mRNA branch point binding"/>
    <property type="evidence" value="ECO:0007669"/>
    <property type="project" value="UniProtKB-UniRule"/>
</dbReference>
<dbReference type="GO" id="GO:0000398">
    <property type="term" value="P:mRNA splicing, via spliceosome"/>
    <property type="evidence" value="ECO:0007669"/>
    <property type="project" value="UniProtKB-UniRule"/>
</dbReference>
<dbReference type="InterPro" id="IPR036875">
    <property type="entry name" value="Znf_CCHC_sf"/>
</dbReference>
<feature type="domain" description="CCHC-type" evidence="24">
    <location>
        <begin position="285"/>
        <end position="300"/>
    </location>
</feature>
<keyword evidence="10 20" id="KW-0863">Zinc-finger</keyword>
<dbReference type="SMART" id="SM00322">
    <property type="entry name" value="KH"/>
    <property type="match status" value="1"/>
</dbReference>
<dbReference type="InterPro" id="IPR055256">
    <property type="entry name" value="KH_1_KHDC4/BBP-like"/>
</dbReference>
<dbReference type="GO" id="GO:0000139">
    <property type="term" value="C:Golgi membrane"/>
    <property type="evidence" value="ECO:0007669"/>
    <property type="project" value="UniProtKB-SubCell"/>
</dbReference>
<dbReference type="GeneID" id="22913406"/>
<dbReference type="Gene3D" id="6.10.140.1790">
    <property type="match status" value="1"/>
</dbReference>
<dbReference type="InterPro" id="IPR001878">
    <property type="entry name" value="Znf_CCHC"/>
</dbReference>
<evidence type="ECO:0000256" key="22">
    <source>
        <dbReference type="RuleBase" id="RU367126"/>
    </source>
</evidence>
<evidence type="ECO:0000256" key="13">
    <source>
        <dbReference type="ARBA" id="ARBA00022884"/>
    </source>
</evidence>
<dbReference type="Pfam" id="PF00098">
    <property type="entry name" value="zf-CCHC"/>
    <property type="match status" value="1"/>
</dbReference>
<keyword evidence="15" id="KW-1133">Transmembrane helix</keyword>
<dbReference type="EMBL" id="AFNH02000718">
    <property type="protein sequence ID" value="EZG58017.1"/>
    <property type="molecule type" value="Genomic_DNA"/>
</dbReference>
<dbReference type="GO" id="GO:0006888">
    <property type="term" value="P:endoplasmic reticulum to Golgi vesicle-mediated transport"/>
    <property type="evidence" value="ECO:0007669"/>
    <property type="project" value="InterPro"/>
</dbReference>
<dbReference type="InterPro" id="IPR045071">
    <property type="entry name" value="BBP-like"/>
</dbReference>
<dbReference type="Pfam" id="PF16275">
    <property type="entry name" value="SF1-HH"/>
    <property type="match status" value="1"/>
</dbReference>
<dbReference type="RefSeq" id="XP_011130990.1">
    <property type="nucleotide sequence ID" value="XM_011132688.1"/>
</dbReference>
<dbReference type="InterPro" id="IPR032570">
    <property type="entry name" value="SF1-HH"/>
</dbReference>
<evidence type="ECO:0000256" key="9">
    <source>
        <dbReference type="ARBA" id="ARBA00022723"/>
    </source>
</evidence>
<dbReference type="InterPro" id="IPR005578">
    <property type="entry name" value="Yif1_fam"/>
</dbReference>
<keyword evidence="12 22" id="KW-0862">Zinc</keyword>
<dbReference type="Pfam" id="PF03878">
    <property type="entry name" value="YIF1"/>
    <property type="match status" value="1"/>
</dbReference>
<evidence type="ECO:0000256" key="23">
    <source>
        <dbReference type="SAM" id="MobiDB-lite"/>
    </source>
</evidence>
<evidence type="ECO:0000256" key="5">
    <source>
        <dbReference type="ARBA" id="ARBA00010382"/>
    </source>
</evidence>
<comment type="similarity">
    <text evidence="5 22">Belongs to the BBP/SF1 family.</text>
</comment>
<keyword evidence="22" id="KW-0747">Spliceosome</keyword>
<reference evidence="25" key="1">
    <citation type="submission" date="2013-12" db="EMBL/GenBank/DDBJ databases">
        <authorList>
            <person name="Omoto C.K."/>
            <person name="Sibley D."/>
            <person name="Venepally P."/>
            <person name="Hadjithomas M."/>
            <person name="Karamycheva S."/>
            <person name="Brunk B."/>
            <person name="Roos D."/>
            <person name="Caler E."/>
            <person name="Lorenzi H."/>
        </authorList>
    </citation>
    <scope>NUCLEOTIDE SEQUENCE</scope>
</reference>
<keyword evidence="11" id="KW-0256">Endoplasmic reticulum</keyword>
<dbReference type="PROSITE" id="PS50084">
    <property type="entry name" value="KH_TYPE_1"/>
    <property type="match status" value="1"/>
</dbReference>
<dbReference type="SMART" id="SM00343">
    <property type="entry name" value="ZnF_C2HC"/>
    <property type="match status" value="2"/>
</dbReference>
<evidence type="ECO:0000256" key="14">
    <source>
        <dbReference type="ARBA" id="ARBA00022927"/>
    </source>
</evidence>
<dbReference type="CDD" id="cd02395">
    <property type="entry name" value="KH-I_BBP"/>
    <property type="match status" value="1"/>
</dbReference>
<gene>
    <name evidence="25" type="ORF">GNI_095830</name>
</gene>
<evidence type="ECO:0000313" key="25">
    <source>
        <dbReference type="EMBL" id="EZG58017.1"/>
    </source>
</evidence>
<comment type="caution">
    <text evidence="25">The sequence shown here is derived from an EMBL/GenBank/DDBJ whole genome shotgun (WGS) entry which is preliminary data.</text>
</comment>
<keyword evidence="8" id="KW-0812">Transmembrane</keyword>
<evidence type="ECO:0000256" key="3">
    <source>
        <dbReference type="ARBA" id="ARBA00004653"/>
    </source>
</evidence>
<dbReference type="Proteomes" id="UP000019763">
    <property type="component" value="Unassembled WGS sequence"/>
</dbReference>
<name>A0A023B514_GRENI</name>
<feature type="domain" description="CCHC-type" evidence="24">
    <location>
        <begin position="313"/>
        <end position="326"/>
    </location>
</feature>
<dbReference type="GO" id="GO:0015031">
    <property type="term" value="P:protein transport"/>
    <property type="evidence" value="ECO:0007669"/>
    <property type="project" value="UniProtKB-KW"/>
</dbReference>
<keyword evidence="14" id="KW-0653">Protein transport</keyword>
<evidence type="ECO:0000256" key="8">
    <source>
        <dbReference type="ARBA" id="ARBA00022692"/>
    </source>
</evidence>
<dbReference type="GO" id="GO:0048024">
    <property type="term" value="P:regulation of mRNA splicing, via spliceosome"/>
    <property type="evidence" value="ECO:0007669"/>
    <property type="project" value="TreeGrafter"/>
</dbReference>
<evidence type="ECO:0000256" key="12">
    <source>
        <dbReference type="ARBA" id="ARBA00022833"/>
    </source>
</evidence>